<dbReference type="RefSeq" id="WP_051752360.1">
    <property type="nucleotide sequence ID" value="NZ_CP081000.1"/>
</dbReference>
<sequence>MTRQVRDVDKYLGPTLAKLGFRPEAVDSAVAYGDRPAWAIYYRGLDCKLQVCWSARDGGIDFLLAPLDAPDEFGPSGGSQGWQYLLMLSTSDDGLTTPPLEASDDIWWKWREALLLAHVDEARTALSAEH</sequence>
<protein>
    <submittedName>
        <fullName evidence="1">Uncharacterized protein</fullName>
    </submittedName>
</protein>
<reference evidence="1 2" key="1">
    <citation type="submission" date="2018-06" db="EMBL/GenBank/DDBJ databases">
        <authorList>
            <consortium name="Pathogen Informatics"/>
            <person name="Doyle S."/>
        </authorList>
    </citation>
    <scope>NUCLEOTIDE SEQUENCE [LARGE SCALE GENOMIC DNA]</scope>
    <source>
        <strain evidence="1 2">NCTC4524</strain>
    </source>
</reference>
<organism evidence="1 2">
    <name type="scientific">Mycolicibacterium senegalense</name>
    <dbReference type="NCBI Taxonomy" id="1796"/>
    <lineage>
        <taxon>Bacteria</taxon>
        <taxon>Bacillati</taxon>
        <taxon>Actinomycetota</taxon>
        <taxon>Actinomycetes</taxon>
        <taxon>Mycobacteriales</taxon>
        <taxon>Mycobacteriaceae</taxon>
        <taxon>Mycolicibacterium</taxon>
    </lineage>
</organism>
<dbReference type="Proteomes" id="UP000254945">
    <property type="component" value="Unassembled WGS sequence"/>
</dbReference>
<dbReference type="AlphaFoldDB" id="A0A378W3U0"/>
<evidence type="ECO:0000313" key="2">
    <source>
        <dbReference type="Proteomes" id="UP000254945"/>
    </source>
</evidence>
<proteinExistence type="predicted"/>
<evidence type="ECO:0000313" key="1">
    <source>
        <dbReference type="EMBL" id="SUA27803.1"/>
    </source>
</evidence>
<dbReference type="EMBL" id="UGQQ01000002">
    <property type="protein sequence ID" value="SUA27803.1"/>
    <property type="molecule type" value="Genomic_DNA"/>
</dbReference>
<name>A0A378W3U0_9MYCO</name>
<accession>A0A378W3U0</accession>
<gene>
    <name evidence="1" type="ORF">NCTC4524_03778</name>
</gene>